<accession>A0ACB8U813</accession>
<proteinExistence type="predicted"/>
<sequence length="196" mass="20774">MSQFYPHTQYAEDQPYSRAILTQHVLLRAFELGGGAGLGFGTLAHFASRFAARKVPSPPSLQAAASSVAGEPLAEFPFNRPTSLKLIHSAGYGSFLGVLALSFALIFRMRGKEDIEWKDRSWRLLENKGQVQLDNWTLVGALAGLGTVVSPPVARRYGGIAGLGWRGVVGGAALGSLAGLLGFSVTQAGSKSNKSQ</sequence>
<reference evidence="1" key="1">
    <citation type="journal article" date="2021" name="Environ. Microbiol.">
        <title>Gene family expansions and transcriptome signatures uncover fungal adaptations to wood decay.</title>
        <authorList>
            <person name="Hage H."/>
            <person name="Miyauchi S."/>
            <person name="Viragh M."/>
            <person name="Drula E."/>
            <person name="Min B."/>
            <person name="Chaduli D."/>
            <person name="Navarro D."/>
            <person name="Favel A."/>
            <person name="Norest M."/>
            <person name="Lesage-Meessen L."/>
            <person name="Balint B."/>
            <person name="Merenyi Z."/>
            <person name="de Eugenio L."/>
            <person name="Morin E."/>
            <person name="Martinez A.T."/>
            <person name="Baldrian P."/>
            <person name="Stursova M."/>
            <person name="Martinez M.J."/>
            <person name="Novotny C."/>
            <person name="Magnuson J.K."/>
            <person name="Spatafora J.W."/>
            <person name="Maurice S."/>
            <person name="Pangilinan J."/>
            <person name="Andreopoulos W."/>
            <person name="LaButti K."/>
            <person name="Hundley H."/>
            <person name="Na H."/>
            <person name="Kuo A."/>
            <person name="Barry K."/>
            <person name="Lipzen A."/>
            <person name="Henrissat B."/>
            <person name="Riley R."/>
            <person name="Ahrendt S."/>
            <person name="Nagy L.G."/>
            <person name="Grigoriev I.V."/>
            <person name="Martin F."/>
            <person name="Rosso M.N."/>
        </authorList>
    </citation>
    <scope>NUCLEOTIDE SEQUENCE</scope>
    <source>
        <strain evidence="1">CBS 384.51</strain>
    </source>
</reference>
<dbReference type="Proteomes" id="UP001055072">
    <property type="component" value="Unassembled WGS sequence"/>
</dbReference>
<comment type="caution">
    <text evidence="1">The sequence shown here is derived from an EMBL/GenBank/DDBJ whole genome shotgun (WGS) entry which is preliminary data.</text>
</comment>
<protein>
    <submittedName>
        <fullName evidence="1">Uncharacterized protein</fullName>
    </submittedName>
</protein>
<keyword evidence="2" id="KW-1185">Reference proteome</keyword>
<evidence type="ECO:0000313" key="1">
    <source>
        <dbReference type="EMBL" id="KAI0090299.1"/>
    </source>
</evidence>
<dbReference type="EMBL" id="MU274908">
    <property type="protein sequence ID" value="KAI0090299.1"/>
    <property type="molecule type" value="Genomic_DNA"/>
</dbReference>
<gene>
    <name evidence="1" type="ORF">BDY19DRAFT_764258</name>
</gene>
<organism evidence="1 2">
    <name type="scientific">Irpex rosettiformis</name>
    <dbReference type="NCBI Taxonomy" id="378272"/>
    <lineage>
        <taxon>Eukaryota</taxon>
        <taxon>Fungi</taxon>
        <taxon>Dikarya</taxon>
        <taxon>Basidiomycota</taxon>
        <taxon>Agaricomycotina</taxon>
        <taxon>Agaricomycetes</taxon>
        <taxon>Polyporales</taxon>
        <taxon>Irpicaceae</taxon>
        <taxon>Irpex</taxon>
    </lineage>
</organism>
<name>A0ACB8U813_9APHY</name>
<evidence type="ECO:0000313" key="2">
    <source>
        <dbReference type="Proteomes" id="UP001055072"/>
    </source>
</evidence>